<evidence type="ECO:0000313" key="3">
    <source>
        <dbReference type="Proteomes" id="UP001266305"/>
    </source>
</evidence>
<feature type="compositionally biased region" description="Pro residues" evidence="1">
    <location>
        <begin position="87"/>
        <end position="103"/>
    </location>
</feature>
<dbReference type="PANTHER" id="PTHR14095:SF3">
    <property type="entry name" value="SERINE_THREONINE-PROTEIN PHOSPHATASE 2A REGULATORY SUBUNIT B'' SUBUNIT ALPHA"/>
    <property type="match status" value="1"/>
</dbReference>
<keyword evidence="3" id="KW-1185">Reference proteome</keyword>
<dbReference type="PANTHER" id="PTHR14095">
    <property type="entry name" value="PHOSPHATASE 2A REGULATORY SUBUNIT-RELATED"/>
    <property type="match status" value="1"/>
</dbReference>
<feature type="region of interest" description="Disordered" evidence="1">
    <location>
        <begin position="79"/>
        <end position="103"/>
    </location>
</feature>
<evidence type="ECO:0000313" key="2">
    <source>
        <dbReference type="EMBL" id="KAK2090358.1"/>
    </source>
</evidence>
<dbReference type="Gene3D" id="1.10.238.230">
    <property type="match status" value="1"/>
</dbReference>
<protein>
    <submittedName>
        <fullName evidence="2">Uncharacterized protein</fullName>
    </submittedName>
</protein>
<reference evidence="2 3" key="1">
    <citation type="submission" date="2023-05" db="EMBL/GenBank/DDBJ databases">
        <title>B98-5 Cell Line De Novo Hybrid Assembly: An Optical Mapping Approach.</title>
        <authorList>
            <person name="Kananen K."/>
            <person name="Auerbach J.A."/>
            <person name="Kautto E."/>
            <person name="Blachly J.S."/>
        </authorList>
    </citation>
    <scope>NUCLEOTIDE SEQUENCE [LARGE SCALE GENOMIC DNA]</scope>
    <source>
        <strain evidence="2">B95-8</strain>
        <tissue evidence="2">Cell line</tissue>
    </source>
</reference>
<gene>
    <name evidence="2" type="ORF">P7K49_031614</name>
</gene>
<dbReference type="Proteomes" id="UP001266305">
    <property type="component" value="Unassembled WGS sequence"/>
</dbReference>
<proteinExistence type="predicted"/>
<accession>A0ABQ9TZX0</accession>
<organism evidence="2 3">
    <name type="scientific">Saguinus oedipus</name>
    <name type="common">Cotton-top tamarin</name>
    <name type="synonym">Oedipomidas oedipus</name>
    <dbReference type="NCBI Taxonomy" id="9490"/>
    <lineage>
        <taxon>Eukaryota</taxon>
        <taxon>Metazoa</taxon>
        <taxon>Chordata</taxon>
        <taxon>Craniata</taxon>
        <taxon>Vertebrata</taxon>
        <taxon>Euteleostomi</taxon>
        <taxon>Mammalia</taxon>
        <taxon>Eutheria</taxon>
        <taxon>Euarchontoglires</taxon>
        <taxon>Primates</taxon>
        <taxon>Haplorrhini</taxon>
        <taxon>Platyrrhini</taxon>
        <taxon>Cebidae</taxon>
        <taxon>Callitrichinae</taxon>
        <taxon>Saguinus</taxon>
    </lineage>
</organism>
<sequence>MMIKETSLRRDPDLRGELAFLARGCDFVLPSRFKKRLKSFQQTQFGCDEINDHDFCLLEPTTNKINVDLGENSMALIQNKPEKKPGTPLPPPATSPSSPRPLSPVPHVNNIVNAPLSINIPRFYFPEGLPDTCSNHGQTLSRIETAFMDIEDQKADIYEMGKIAKELQFCKYLLEVMELVHVGRQVI</sequence>
<evidence type="ECO:0000256" key="1">
    <source>
        <dbReference type="SAM" id="MobiDB-lite"/>
    </source>
</evidence>
<name>A0ABQ9TZX0_SAGOE</name>
<dbReference type="EMBL" id="JASSZA010000017">
    <property type="protein sequence ID" value="KAK2090358.1"/>
    <property type="molecule type" value="Genomic_DNA"/>
</dbReference>
<comment type="caution">
    <text evidence="2">The sequence shown here is derived from an EMBL/GenBank/DDBJ whole genome shotgun (WGS) entry which is preliminary data.</text>
</comment>